<protein>
    <submittedName>
        <fullName evidence="1">Uncharacterized protein</fullName>
    </submittedName>
</protein>
<evidence type="ECO:0000313" key="1">
    <source>
        <dbReference type="EMBL" id="TSC97066.1"/>
    </source>
</evidence>
<dbReference type="EMBL" id="VMGL01000018">
    <property type="protein sequence ID" value="TSC97066.1"/>
    <property type="molecule type" value="Genomic_DNA"/>
</dbReference>
<sequence>AAGAIRRTLAAVDTAARLALTSVFLIIQRHAASALIAFWTTFFHIFLPAPLNFAGFTPLNPEGIFCGVLYLNFFDLF</sequence>
<feature type="non-terminal residue" evidence="1">
    <location>
        <position position="1"/>
    </location>
</feature>
<comment type="caution">
    <text evidence="1">The sequence shown here is derived from an EMBL/GenBank/DDBJ whole genome shotgun (WGS) entry which is preliminary data.</text>
</comment>
<gene>
    <name evidence="1" type="ORF">CEN88_206</name>
</gene>
<reference evidence="1 2" key="1">
    <citation type="submission" date="2017-07" db="EMBL/GenBank/DDBJ databases">
        <title>Mechanisms for carbon and nitrogen cycling indicate functional differentiation within the Candidate Phyla Radiation.</title>
        <authorList>
            <person name="Danczak R.E."/>
            <person name="Johnston M.D."/>
            <person name="Kenah C."/>
            <person name="Slattery M."/>
            <person name="Wrighton K.C."/>
            <person name="Wilkins M.J."/>
        </authorList>
    </citation>
    <scope>NUCLEOTIDE SEQUENCE [LARGE SCALE GENOMIC DNA]</scope>
    <source>
        <strain evidence="1">Licking1014_2</strain>
    </source>
</reference>
<accession>A0A554LW26</accession>
<name>A0A554LW26_9BACT</name>
<evidence type="ECO:0000313" key="2">
    <source>
        <dbReference type="Proteomes" id="UP000318711"/>
    </source>
</evidence>
<dbReference type="AlphaFoldDB" id="A0A554LW26"/>
<proteinExistence type="predicted"/>
<dbReference type="Proteomes" id="UP000318711">
    <property type="component" value="Unassembled WGS sequence"/>
</dbReference>
<organism evidence="1 2">
    <name type="scientific">Candidatus Berkelbacteria bacterium Licking1014_2</name>
    <dbReference type="NCBI Taxonomy" id="2017146"/>
    <lineage>
        <taxon>Bacteria</taxon>
        <taxon>Candidatus Berkelbacteria</taxon>
    </lineage>
</organism>